<name>A0A7R9E113_9NEOP</name>
<dbReference type="GO" id="GO:0005686">
    <property type="term" value="C:U2 snRNP"/>
    <property type="evidence" value="ECO:0007669"/>
    <property type="project" value="TreeGrafter"/>
</dbReference>
<dbReference type="GO" id="GO:0071013">
    <property type="term" value="C:catalytic step 2 spliceosome"/>
    <property type="evidence" value="ECO:0007669"/>
    <property type="project" value="TreeGrafter"/>
</dbReference>
<dbReference type="Gene3D" id="3.30.70.330">
    <property type="match status" value="1"/>
</dbReference>
<dbReference type="Pfam" id="PF00076">
    <property type="entry name" value="RRM_1"/>
    <property type="match status" value="1"/>
</dbReference>
<dbReference type="InterPro" id="IPR012677">
    <property type="entry name" value="Nucleotide-bd_a/b_plait_sf"/>
</dbReference>
<dbReference type="InterPro" id="IPR000504">
    <property type="entry name" value="RRM_dom"/>
</dbReference>
<evidence type="ECO:0000256" key="2">
    <source>
        <dbReference type="PROSITE-ProRule" id="PRU00176"/>
    </source>
</evidence>
<dbReference type="SUPFAM" id="SSF54928">
    <property type="entry name" value="RNA-binding domain, RBD"/>
    <property type="match status" value="1"/>
</dbReference>
<protein>
    <recommendedName>
        <fullName evidence="3">RRM domain-containing protein</fullName>
    </recommendedName>
</protein>
<dbReference type="EMBL" id="OB792960">
    <property type="protein sequence ID" value="CAD7425468.1"/>
    <property type="molecule type" value="Genomic_DNA"/>
</dbReference>
<dbReference type="InterPro" id="IPR051847">
    <property type="entry name" value="RNA_proc/Spliceosome_comp"/>
</dbReference>
<dbReference type="InterPro" id="IPR035979">
    <property type="entry name" value="RBD_domain_sf"/>
</dbReference>
<dbReference type="PANTHER" id="PTHR45880:SF1">
    <property type="entry name" value="RNA-BINDING MOTIF PROTEIN, X-LINKED 2"/>
    <property type="match status" value="1"/>
</dbReference>
<dbReference type="GO" id="GO:0003723">
    <property type="term" value="F:RNA binding"/>
    <property type="evidence" value="ECO:0007669"/>
    <property type="project" value="UniProtKB-UniRule"/>
</dbReference>
<evidence type="ECO:0000259" key="3">
    <source>
        <dbReference type="PROSITE" id="PS50102"/>
    </source>
</evidence>
<dbReference type="PROSITE" id="PS50102">
    <property type="entry name" value="RRM"/>
    <property type="match status" value="1"/>
</dbReference>
<keyword evidence="1 2" id="KW-0694">RNA-binding</keyword>
<proteinExistence type="predicted"/>
<dbReference type="PANTHER" id="PTHR45880">
    <property type="entry name" value="RNA-BINDING MOTIF PROTEIN, X-LINKED 2"/>
    <property type="match status" value="1"/>
</dbReference>
<feature type="domain" description="RRM" evidence="3">
    <location>
        <begin position="284"/>
        <end position="339"/>
    </location>
</feature>
<evidence type="ECO:0000313" key="4">
    <source>
        <dbReference type="EMBL" id="CAD7425468.1"/>
    </source>
</evidence>
<reference evidence="4" key="1">
    <citation type="submission" date="2020-11" db="EMBL/GenBank/DDBJ databases">
        <authorList>
            <person name="Tran Van P."/>
        </authorList>
    </citation>
    <scope>NUCLEOTIDE SEQUENCE</scope>
</reference>
<sequence length="353" mass="40396">MTIVWYGHLWVFTRLCEYSYFELELEIKSLEEDSSQTPRKRWESAWTKLKRAHEAVAKRYNQSRYPVPYKVGNKVVYRVYQLSRVADGIAAKLCYRWFEPTVIERLLTPVTVQLKDPETGLPRRKAHFKRSVGYTLNFPRPYCLTYTMLHPHVNQPNYFFSWEKTLRDLASCACGDIIEGSALGVSLALKARASRLPLGRDRHQDNFLLVVALQYLDLPWKAQRTLIYHVNIIFIALTKGWSIAIAAGGSDSGAAIYPPGFQPPIPAPVQIVYRSKGSRRGLAYGEIVCVNLVRDKTTGKSKGFCFLCYEDQRSTILAVDNLNGTKLLSRTIRVDHVAEYKVPKEAKKDKEKV</sequence>
<accession>A0A7R9E113</accession>
<dbReference type="AlphaFoldDB" id="A0A7R9E113"/>
<dbReference type="GO" id="GO:0071011">
    <property type="term" value="C:precatalytic spliceosome"/>
    <property type="evidence" value="ECO:0007669"/>
    <property type="project" value="TreeGrafter"/>
</dbReference>
<organism evidence="4">
    <name type="scientific">Timema monikensis</name>
    <dbReference type="NCBI Taxonomy" id="170555"/>
    <lineage>
        <taxon>Eukaryota</taxon>
        <taxon>Metazoa</taxon>
        <taxon>Ecdysozoa</taxon>
        <taxon>Arthropoda</taxon>
        <taxon>Hexapoda</taxon>
        <taxon>Insecta</taxon>
        <taxon>Pterygota</taxon>
        <taxon>Neoptera</taxon>
        <taxon>Polyneoptera</taxon>
        <taxon>Phasmatodea</taxon>
        <taxon>Timematodea</taxon>
        <taxon>Timematoidea</taxon>
        <taxon>Timematidae</taxon>
        <taxon>Timema</taxon>
    </lineage>
</organism>
<dbReference type="GO" id="GO:0000398">
    <property type="term" value="P:mRNA splicing, via spliceosome"/>
    <property type="evidence" value="ECO:0007669"/>
    <property type="project" value="TreeGrafter"/>
</dbReference>
<evidence type="ECO:0000256" key="1">
    <source>
        <dbReference type="ARBA" id="ARBA00022884"/>
    </source>
</evidence>
<gene>
    <name evidence="4" type="ORF">TMSB3V08_LOCUS2377</name>
</gene>
<dbReference type="SMART" id="SM00360">
    <property type="entry name" value="RRM"/>
    <property type="match status" value="1"/>
</dbReference>